<dbReference type="GO" id="GO:0016020">
    <property type="term" value="C:membrane"/>
    <property type="evidence" value="ECO:0007669"/>
    <property type="project" value="UniProtKB-SubCell"/>
</dbReference>
<name>A0A928Z442_9CYAN</name>
<proteinExistence type="inferred from homology"/>
<dbReference type="GO" id="GO:0012505">
    <property type="term" value="C:endomembrane system"/>
    <property type="evidence" value="ECO:0007669"/>
    <property type="project" value="UniProtKB-SubCell"/>
</dbReference>
<dbReference type="PANTHER" id="PTHR43507:SF21">
    <property type="entry name" value="NAD(P)H-QUINONE OXIDOREDUCTASE CHAIN 4, CHLOROPLASTIC"/>
    <property type="match status" value="1"/>
</dbReference>
<evidence type="ECO:0000256" key="8">
    <source>
        <dbReference type="SAM" id="Phobius"/>
    </source>
</evidence>
<dbReference type="AlphaFoldDB" id="A0A928Z442"/>
<keyword evidence="3 7" id="KW-0812">Transmembrane</keyword>
<evidence type="ECO:0000256" key="2">
    <source>
        <dbReference type="ARBA" id="ARBA00009025"/>
    </source>
</evidence>
<evidence type="ECO:0000259" key="9">
    <source>
        <dbReference type="Pfam" id="PF00361"/>
    </source>
</evidence>
<feature type="transmembrane region" description="Helical" evidence="8">
    <location>
        <begin position="139"/>
        <end position="157"/>
    </location>
</feature>
<dbReference type="PANTHER" id="PTHR43507">
    <property type="entry name" value="NADH-UBIQUINONE OXIDOREDUCTASE CHAIN 4"/>
    <property type="match status" value="1"/>
</dbReference>
<dbReference type="GO" id="GO:0003954">
    <property type="term" value="F:NADH dehydrogenase activity"/>
    <property type="evidence" value="ECO:0007669"/>
    <property type="project" value="TreeGrafter"/>
</dbReference>
<feature type="transmembrane region" description="Helical" evidence="8">
    <location>
        <begin position="246"/>
        <end position="267"/>
    </location>
</feature>
<sequence length="533" mass="57176">MLLSLLVLVPLLGALVLGFYPGQLSHAQLRQGAIVIALTMCSLTIGIFSQFDLKQPAFQLATSLPWLPQLGLTFSLAVDGLSLPLIGLVNVLTLVLAFNANIGLKPGQELPRPRLFYSLLFLANAGVMGAFLAQNLLLFFLFYEIELIPFYLLIVIWGSERRGYAATKFLIYTALSGIILLAAFLSVNWLTQGNSFEYSQINTRDLPRNVQLVLLGMLLVGFGIKIPLVPLHSWLPDAYVESSAPVSIMLGGILSKLGTYGLVRFAIGMFPETWASVAPIMSVIAAASVVYGAMAAIAQQDIKRMVAYSSIGHMGYIMLGSAALTSLSMVGVITQMVSHGLILGLLFYLVGIIESKVGTRDLKALNGLLNPVRGLPLIASLMILAAMASAGIPGMLGFISEFMVFQGSYPIYPAATIVCIFGTILTAVYFVILLNRTCFGRLDSQSAYYPVVTRRESLPALGLAAIIVILGIQPTWVVKWTESTSNKIVTGAYPRGADVANVFDATKVLDVTTALDVTKALSAAPIATAPMLD</sequence>
<feature type="transmembrane region" description="Helical" evidence="8">
    <location>
        <begin position="169"/>
        <end position="190"/>
    </location>
</feature>
<keyword evidence="10" id="KW-0560">Oxidoreductase</keyword>
<reference evidence="10" key="1">
    <citation type="submission" date="2020-10" db="EMBL/GenBank/DDBJ databases">
        <authorList>
            <person name="Castelo-Branco R."/>
            <person name="Eusebio N."/>
            <person name="Adriana R."/>
            <person name="Vieira A."/>
            <person name="Brugerolle De Fraissinette N."/>
            <person name="Rezende De Castro R."/>
            <person name="Schneider M.P."/>
            <person name="Vasconcelos V."/>
            <person name="Leao P.N."/>
        </authorList>
    </citation>
    <scope>NUCLEOTIDE SEQUENCE</scope>
    <source>
        <strain evidence="10">LEGE 11480</strain>
    </source>
</reference>
<dbReference type="GO" id="GO:0008137">
    <property type="term" value="F:NADH dehydrogenase (ubiquinone) activity"/>
    <property type="evidence" value="ECO:0007669"/>
    <property type="project" value="InterPro"/>
</dbReference>
<dbReference type="PRINTS" id="PR01437">
    <property type="entry name" value="NUOXDRDTASE4"/>
</dbReference>
<feature type="transmembrane region" description="Helical" evidence="8">
    <location>
        <begin position="306"/>
        <end position="327"/>
    </location>
</feature>
<feature type="transmembrane region" description="Helical" evidence="8">
    <location>
        <begin position="273"/>
        <end position="294"/>
    </location>
</feature>
<keyword evidence="4 8" id="KW-1133">Transmembrane helix</keyword>
<accession>A0A928Z442</accession>
<dbReference type="NCBIfam" id="TIGR01972">
    <property type="entry name" value="NDH_I_M"/>
    <property type="match status" value="1"/>
</dbReference>
<dbReference type="GO" id="GO:0015990">
    <property type="term" value="P:electron transport coupled proton transport"/>
    <property type="evidence" value="ECO:0007669"/>
    <property type="project" value="TreeGrafter"/>
</dbReference>
<dbReference type="GO" id="GO:0048039">
    <property type="term" value="F:ubiquinone binding"/>
    <property type="evidence" value="ECO:0007669"/>
    <property type="project" value="TreeGrafter"/>
</dbReference>
<keyword evidence="5 8" id="KW-0472">Membrane</keyword>
<evidence type="ECO:0000313" key="10">
    <source>
        <dbReference type="EMBL" id="MBE9030647.1"/>
    </source>
</evidence>
<feature type="transmembrane region" description="Helical" evidence="8">
    <location>
        <begin position="28"/>
        <end position="48"/>
    </location>
</feature>
<organism evidence="10 11">
    <name type="scientific">Romeriopsis navalis LEGE 11480</name>
    <dbReference type="NCBI Taxonomy" id="2777977"/>
    <lineage>
        <taxon>Bacteria</taxon>
        <taxon>Bacillati</taxon>
        <taxon>Cyanobacteriota</taxon>
        <taxon>Cyanophyceae</taxon>
        <taxon>Leptolyngbyales</taxon>
        <taxon>Leptolyngbyaceae</taxon>
        <taxon>Romeriopsis</taxon>
        <taxon>Romeriopsis navalis</taxon>
    </lineage>
</organism>
<dbReference type="InterPro" id="IPR003918">
    <property type="entry name" value="NADH_UbQ_OxRdtase"/>
</dbReference>
<evidence type="ECO:0000256" key="7">
    <source>
        <dbReference type="RuleBase" id="RU000320"/>
    </source>
</evidence>
<evidence type="ECO:0000256" key="4">
    <source>
        <dbReference type="ARBA" id="ARBA00022989"/>
    </source>
</evidence>
<feature type="transmembrane region" description="Helical" evidence="8">
    <location>
        <begin position="333"/>
        <end position="353"/>
    </location>
</feature>
<evidence type="ECO:0000256" key="6">
    <source>
        <dbReference type="ARBA" id="ARBA00025624"/>
    </source>
</evidence>
<feature type="domain" description="NADH:quinone oxidoreductase/Mrp antiporter transmembrane" evidence="9">
    <location>
        <begin position="133"/>
        <end position="426"/>
    </location>
</feature>
<dbReference type="Pfam" id="PF00361">
    <property type="entry name" value="Proton_antipo_M"/>
    <property type="match status" value="1"/>
</dbReference>
<feature type="transmembrane region" description="Helical" evidence="8">
    <location>
        <begin position="115"/>
        <end position="133"/>
    </location>
</feature>
<dbReference type="InterPro" id="IPR001750">
    <property type="entry name" value="ND/Mrp_TM"/>
</dbReference>
<keyword evidence="11" id="KW-1185">Reference proteome</keyword>
<gene>
    <name evidence="10" type="ORF">IQ266_12985</name>
</gene>
<feature type="transmembrane region" description="Helical" evidence="8">
    <location>
        <begin position="411"/>
        <end position="434"/>
    </location>
</feature>
<evidence type="ECO:0000313" key="11">
    <source>
        <dbReference type="Proteomes" id="UP000625316"/>
    </source>
</evidence>
<evidence type="ECO:0000256" key="5">
    <source>
        <dbReference type="ARBA" id="ARBA00023136"/>
    </source>
</evidence>
<feature type="transmembrane region" description="Helical" evidence="8">
    <location>
        <begin position="84"/>
        <end position="103"/>
    </location>
</feature>
<feature type="transmembrane region" description="Helical" evidence="8">
    <location>
        <begin position="458"/>
        <end position="478"/>
    </location>
</feature>
<comment type="caution">
    <text evidence="10">The sequence shown here is derived from an EMBL/GenBank/DDBJ whole genome shotgun (WGS) entry which is preliminary data.</text>
</comment>
<dbReference type="Proteomes" id="UP000625316">
    <property type="component" value="Unassembled WGS sequence"/>
</dbReference>
<dbReference type="EMBL" id="JADEXQ010000040">
    <property type="protein sequence ID" value="MBE9030647.1"/>
    <property type="molecule type" value="Genomic_DNA"/>
</dbReference>
<dbReference type="EC" id="1.6.5.-" evidence="10"/>
<dbReference type="InterPro" id="IPR010227">
    <property type="entry name" value="NADH_Q_OxRdtase_chainM/4"/>
</dbReference>
<comment type="function">
    <text evidence="6">NDH-1 shuttles electrons from NAD(P)H, via FMN and iron-sulfur (Fe-S) centers, to quinones in the respiratory chain. The immediate electron acceptor for the enzyme in this species is believed to be plastoquinone. Couples the redox reaction to proton translocation (for every two electrons transferred, four hydrogen ions are translocated across the cytoplasmic membrane), and thus conserves the redox energy in a proton gradient.</text>
</comment>
<dbReference type="RefSeq" id="WP_264325477.1">
    <property type="nucleotide sequence ID" value="NZ_JADEXQ010000040.1"/>
</dbReference>
<feature type="transmembrane region" description="Helical" evidence="8">
    <location>
        <begin position="210"/>
        <end position="234"/>
    </location>
</feature>
<evidence type="ECO:0000256" key="3">
    <source>
        <dbReference type="ARBA" id="ARBA00022692"/>
    </source>
</evidence>
<comment type="similarity">
    <text evidence="2">Belongs to the complex I subunit 4 family.</text>
</comment>
<comment type="subcellular location">
    <subcellularLocation>
        <location evidence="1">Endomembrane system</location>
        <topology evidence="1">Multi-pass membrane protein</topology>
    </subcellularLocation>
    <subcellularLocation>
        <location evidence="7">Membrane</location>
        <topology evidence="7">Multi-pass membrane protein</topology>
    </subcellularLocation>
</comment>
<feature type="transmembrane region" description="Helical" evidence="8">
    <location>
        <begin position="374"/>
        <end position="399"/>
    </location>
</feature>
<protein>
    <submittedName>
        <fullName evidence="10">NADH-quinone oxidoreductase subunit M</fullName>
        <ecNumber evidence="10">1.6.5.-</ecNumber>
    </submittedName>
</protein>
<evidence type="ECO:0000256" key="1">
    <source>
        <dbReference type="ARBA" id="ARBA00004127"/>
    </source>
</evidence>
<dbReference type="GO" id="GO:0042773">
    <property type="term" value="P:ATP synthesis coupled electron transport"/>
    <property type="evidence" value="ECO:0007669"/>
    <property type="project" value="InterPro"/>
</dbReference>